<evidence type="ECO:0000256" key="6">
    <source>
        <dbReference type="ARBA" id="ARBA00041027"/>
    </source>
</evidence>
<protein>
    <recommendedName>
        <fullName evidence="6">Multicopper oxidase CueO</fullName>
        <ecNumber evidence="5">1.16.3.4</ecNumber>
    </recommendedName>
    <alternativeName>
        <fullName evidence="7">Copper efflux oxidase</fullName>
    </alternativeName>
    <alternativeName>
        <fullName evidence="8">Cuprous oxidase</fullName>
    </alternativeName>
</protein>
<dbReference type="InterPro" id="IPR011706">
    <property type="entry name" value="Cu-oxidase_C"/>
</dbReference>
<evidence type="ECO:0000313" key="13">
    <source>
        <dbReference type="Proteomes" id="UP001307760"/>
    </source>
</evidence>
<name>A0ABU7NNY9_9ACTN</name>
<dbReference type="EMBL" id="JAZBJP010000006">
    <property type="protein sequence ID" value="MEE4420556.1"/>
    <property type="molecule type" value="Genomic_DNA"/>
</dbReference>
<accession>A0ABU7NNY9</accession>
<keyword evidence="4" id="KW-0560">Oxidoreductase</keyword>
<dbReference type="PANTHER" id="PTHR48267:SF1">
    <property type="entry name" value="BILIRUBIN OXIDASE"/>
    <property type="match status" value="1"/>
</dbReference>
<evidence type="ECO:0000256" key="5">
    <source>
        <dbReference type="ARBA" id="ARBA00038978"/>
    </source>
</evidence>
<keyword evidence="3" id="KW-0479">Metal-binding</keyword>
<proteinExistence type="inferred from homology"/>
<evidence type="ECO:0000256" key="4">
    <source>
        <dbReference type="ARBA" id="ARBA00023002"/>
    </source>
</evidence>
<evidence type="ECO:0000256" key="1">
    <source>
        <dbReference type="ARBA" id="ARBA00010609"/>
    </source>
</evidence>
<dbReference type="InterPro" id="IPR006311">
    <property type="entry name" value="TAT_signal"/>
</dbReference>
<evidence type="ECO:0000256" key="8">
    <source>
        <dbReference type="ARBA" id="ARBA00043090"/>
    </source>
</evidence>
<dbReference type="Pfam" id="PF07732">
    <property type="entry name" value="Cu-oxidase_3"/>
    <property type="match status" value="2"/>
</dbReference>
<evidence type="ECO:0000259" key="11">
    <source>
        <dbReference type="Pfam" id="PF07732"/>
    </source>
</evidence>
<dbReference type="PANTHER" id="PTHR48267">
    <property type="entry name" value="CUPREDOXIN SUPERFAMILY PROTEIN"/>
    <property type="match status" value="1"/>
</dbReference>
<evidence type="ECO:0000256" key="3">
    <source>
        <dbReference type="ARBA" id="ARBA00022723"/>
    </source>
</evidence>
<dbReference type="PROSITE" id="PS51318">
    <property type="entry name" value="TAT"/>
    <property type="match status" value="1"/>
</dbReference>
<comment type="similarity">
    <text evidence="1">Belongs to the multicopper oxidase family.</text>
</comment>
<dbReference type="Gene3D" id="2.60.40.420">
    <property type="entry name" value="Cupredoxins - blue copper proteins"/>
    <property type="match status" value="3"/>
</dbReference>
<dbReference type="EC" id="1.16.3.4" evidence="5"/>
<evidence type="ECO:0000256" key="9">
    <source>
        <dbReference type="ARBA" id="ARBA00048092"/>
    </source>
</evidence>
<evidence type="ECO:0000259" key="10">
    <source>
        <dbReference type="Pfam" id="PF07731"/>
    </source>
</evidence>
<dbReference type="InterPro" id="IPR008972">
    <property type="entry name" value="Cupredoxin"/>
</dbReference>
<dbReference type="CDD" id="cd13911">
    <property type="entry name" value="CuRO_3_MCO_like_5"/>
    <property type="match status" value="1"/>
</dbReference>
<dbReference type="InterPro" id="IPR045087">
    <property type="entry name" value="Cu-oxidase_fam"/>
</dbReference>
<dbReference type="Proteomes" id="UP001307760">
    <property type="component" value="Unassembled WGS sequence"/>
</dbReference>
<dbReference type="InterPro" id="IPR011707">
    <property type="entry name" value="Cu-oxidase-like_N"/>
</dbReference>
<reference evidence="12 13" key="1">
    <citation type="submission" date="2023-12" db="EMBL/GenBank/DDBJ databases">
        <title>30 novel species of actinomycetes from the DSMZ collection.</title>
        <authorList>
            <person name="Nouioui I."/>
        </authorList>
    </citation>
    <scope>NUCLEOTIDE SEQUENCE [LARGE SCALE GENOMIC DNA]</scope>
    <source>
        <strain evidence="12 13">DSM 41528</strain>
    </source>
</reference>
<feature type="domain" description="Plastocyanin-like" evidence="11">
    <location>
        <begin position="80"/>
        <end position="140"/>
    </location>
</feature>
<keyword evidence="13" id="KW-1185">Reference proteome</keyword>
<dbReference type="PROSITE" id="PS00080">
    <property type="entry name" value="MULTICOPPER_OXIDASE2"/>
    <property type="match status" value="1"/>
</dbReference>
<comment type="caution">
    <text evidence="12">The sequence shown here is derived from an EMBL/GenBank/DDBJ whole genome shotgun (WGS) entry which is preliminary data.</text>
</comment>
<dbReference type="RefSeq" id="WP_330821806.1">
    <property type="nucleotide sequence ID" value="NZ_JAZBJP010000006.1"/>
</dbReference>
<gene>
    <name evidence="12" type="ORF">V2J85_14495</name>
</gene>
<feature type="domain" description="Plastocyanin-like" evidence="10">
    <location>
        <begin position="417"/>
        <end position="530"/>
    </location>
</feature>
<comment type="subunit">
    <text evidence="2">Monomer.</text>
</comment>
<dbReference type="InterPro" id="IPR002355">
    <property type="entry name" value="Cu_oxidase_Cu_BS"/>
</dbReference>
<evidence type="ECO:0000313" key="12">
    <source>
        <dbReference type="EMBL" id="MEE4420556.1"/>
    </source>
</evidence>
<evidence type="ECO:0000256" key="2">
    <source>
        <dbReference type="ARBA" id="ARBA00011245"/>
    </source>
</evidence>
<feature type="domain" description="Plastocyanin-like" evidence="11">
    <location>
        <begin position="180"/>
        <end position="222"/>
    </location>
</feature>
<dbReference type="Pfam" id="PF07731">
    <property type="entry name" value="Cu-oxidase_2"/>
    <property type="match status" value="1"/>
</dbReference>
<evidence type="ECO:0000256" key="7">
    <source>
        <dbReference type="ARBA" id="ARBA00042896"/>
    </source>
</evidence>
<organism evidence="12 13">
    <name type="scientific">Streptomyces bugieae</name>
    <dbReference type="NCBI Taxonomy" id="3098223"/>
    <lineage>
        <taxon>Bacteria</taxon>
        <taxon>Bacillati</taxon>
        <taxon>Actinomycetota</taxon>
        <taxon>Actinomycetes</taxon>
        <taxon>Kitasatosporales</taxon>
        <taxon>Streptomycetaceae</taxon>
        <taxon>Streptomyces</taxon>
    </lineage>
</organism>
<dbReference type="SUPFAM" id="SSF49503">
    <property type="entry name" value="Cupredoxins"/>
    <property type="match status" value="3"/>
</dbReference>
<comment type="catalytic activity">
    <reaction evidence="9">
        <text>4 Cu(+) + O2 + 4 H(+) = 4 Cu(2+) + 2 H2O</text>
        <dbReference type="Rhea" id="RHEA:30083"/>
        <dbReference type="ChEBI" id="CHEBI:15377"/>
        <dbReference type="ChEBI" id="CHEBI:15378"/>
        <dbReference type="ChEBI" id="CHEBI:15379"/>
        <dbReference type="ChEBI" id="CHEBI:29036"/>
        <dbReference type="ChEBI" id="CHEBI:49552"/>
        <dbReference type="EC" id="1.16.3.4"/>
    </reaction>
    <physiologicalReaction direction="left-to-right" evidence="9">
        <dbReference type="Rhea" id="RHEA:30084"/>
    </physiologicalReaction>
</comment>
<sequence>MTPQISRRRMLGLLAGSGAALTLGTTGYAQLAGPTTGRILTSAAALPEPFTVPLPIPPVARPASTDDGRDLYDLVQREADIEILPGLKTRVWGYDGLFPGPTFTARTGRPSTVRVLNTLPVPTATHLHGGVTPPDSDGYPTDLLLPLGCTPGRRKDLLETQRNGHAMHVAPSDWNVREGYRTYEYPLNQRAATLWYHDHRMDFSAPQVWRGLAGFFLVRDDEEDALPLPRGQRDIPLMLCDRAFDADGTFRYPALDPTCTGTPGVHDAFMDGVLGDVQLVNGAPWPVLEVSGTRYRLRLLNASNARRYQLALEVESGGRGTFTRIGSDAGLLATPQRLANLTLAPAERMDVIVDFSAYPVGSQVTLVNTLGERSMRQVMRFCIVRREKDDSTVPARLPRMETLSSNDAVAVRRFDFRRTEGGDDQQMWTINGRPFGTATTLASPRLGTVERWRFSSDFHHPVHVHLAHFQVLARGGRPPRASDAGWKDTVDVRPYEVVDVLARFDGYRGRYMVHCHNLEHEDMAMMANFQIV</sequence>